<sequence>MDLNTFESRATRATESMFSFAAFVAAAEDLSTDPRYADAWLDAEIVNALALAAWEEQGRLNGLRSGSRPSGRMPSKTWPH</sequence>
<name>A0ABY6A2A1_9BURK</name>
<organism evidence="2 3">
    <name type="scientific">Comamonas squillarum</name>
    <dbReference type="NCBI Taxonomy" id="2977320"/>
    <lineage>
        <taxon>Bacteria</taxon>
        <taxon>Pseudomonadati</taxon>
        <taxon>Pseudomonadota</taxon>
        <taxon>Betaproteobacteria</taxon>
        <taxon>Burkholderiales</taxon>
        <taxon>Comamonadaceae</taxon>
        <taxon>Comamonas</taxon>
    </lineage>
</organism>
<evidence type="ECO:0000256" key="1">
    <source>
        <dbReference type="SAM" id="MobiDB-lite"/>
    </source>
</evidence>
<dbReference type="RefSeq" id="WP_260719263.1">
    <property type="nucleotide sequence ID" value="NZ_CP104377.1"/>
</dbReference>
<evidence type="ECO:0000313" key="2">
    <source>
        <dbReference type="EMBL" id="UXC18839.1"/>
    </source>
</evidence>
<dbReference type="EMBL" id="CP104377">
    <property type="protein sequence ID" value="UXC18839.1"/>
    <property type="molecule type" value="Genomic_DNA"/>
</dbReference>
<reference evidence="2" key="1">
    <citation type="submission" date="2022-09" db="EMBL/GenBank/DDBJ databases">
        <title>Bacterial diversity in gut of crayfish and pufferfish.</title>
        <authorList>
            <person name="Huang Y."/>
        </authorList>
    </citation>
    <scope>NUCLEOTIDE SEQUENCE</scope>
    <source>
        <strain evidence="2">PR12</strain>
    </source>
</reference>
<dbReference type="Proteomes" id="UP001058290">
    <property type="component" value="Chromosome"/>
</dbReference>
<accession>A0ABY6A2A1</accession>
<keyword evidence="3" id="KW-1185">Reference proteome</keyword>
<proteinExistence type="predicted"/>
<evidence type="ECO:0000313" key="3">
    <source>
        <dbReference type="Proteomes" id="UP001058290"/>
    </source>
</evidence>
<gene>
    <name evidence="2" type="ORF">N4T19_01500</name>
</gene>
<feature type="region of interest" description="Disordered" evidence="1">
    <location>
        <begin position="61"/>
        <end position="80"/>
    </location>
</feature>
<protein>
    <submittedName>
        <fullName evidence="2">Uncharacterized protein</fullName>
    </submittedName>
</protein>